<dbReference type="SUPFAM" id="SSF53335">
    <property type="entry name" value="S-adenosyl-L-methionine-dependent methyltransferases"/>
    <property type="match status" value="1"/>
</dbReference>
<evidence type="ECO:0000313" key="7">
    <source>
        <dbReference type="Proteomes" id="UP000222542"/>
    </source>
</evidence>
<protein>
    <submittedName>
        <fullName evidence="6">Uncharacterized protein</fullName>
    </submittedName>
</protein>
<organism evidence="6 7">
    <name type="scientific">Capsicum annuum</name>
    <name type="common">Capsicum pepper</name>
    <dbReference type="NCBI Taxonomy" id="4072"/>
    <lineage>
        <taxon>Eukaryota</taxon>
        <taxon>Viridiplantae</taxon>
        <taxon>Streptophyta</taxon>
        <taxon>Embryophyta</taxon>
        <taxon>Tracheophyta</taxon>
        <taxon>Spermatophyta</taxon>
        <taxon>Magnoliopsida</taxon>
        <taxon>eudicotyledons</taxon>
        <taxon>Gunneridae</taxon>
        <taxon>Pentapetalae</taxon>
        <taxon>asterids</taxon>
        <taxon>lamiids</taxon>
        <taxon>Solanales</taxon>
        <taxon>Solanaceae</taxon>
        <taxon>Solanoideae</taxon>
        <taxon>Capsiceae</taxon>
        <taxon>Capsicum</taxon>
    </lineage>
</organism>
<dbReference type="InterPro" id="IPR005299">
    <property type="entry name" value="MeTrfase_7"/>
</dbReference>
<reference evidence="6 7" key="2">
    <citation type="journal article" date="2017" name="Genome Biol.">
        <title>New reference genome sequences of hot pepper reveal the massive evolution of plant disease-resistance genes by retroduplication.</title>
        <authorList>
            <person name="Kim S."/>
            <person name="Park J."/>
            <person name="Yeom S.I."/>
            <person name="Kim Y.M."/>
            <person name="Seo E."/>
            <person name="Kim K.T."/>
            <person name="Kim M.S."/>
            <person name="Lee J.M."/>
            <person name="Cheong K."/>
            <person name="Shin H.S."/>
            <person name="Kim S.B."/>
            <person name="Han K."/>
            <person name="Lee J."/>
            <person name="Park M."/>
            <person name="Lee H.A."/>
            <person name="Lee H.Y."/>
            <person name="Lee Y."/>
            <person name="Oh S."/>
            <person name="Lee J.H."/>
            <person name="Choi E."/>
            <person name="Choi E."/>
            <person name="Lee S.E."/>
            <person name="Jeon J."/>
            <person name="Kim H."/>
            <person name="Choi G."/>
            <person name="Song H."/>
            <person name="Lee J."/>
            <person name="Lee S.C."/>
            <person name="Kwon J.K."/>
            <person name="Lee H.Y."/>
            <person name="Koo N."/>
            <person name="Hong Y."/>
            <person name="Kim R.W."/>
            <person name="Kang W.H."/>
            <person name="Huh J.H."/>
            <person name="Kang B.C."/>
            <person name="Yang T.J."/>
            <person name="Lee Y.H."/>
            <person name="Bennetzen J.L."/>
            <person name="Choi D."/>
        </authorList>
    </citation>
    <scope>NUCLEOTIDE SEQUENCE [LARGE SCALE GENOMIC DNA]</scope>
    <source>
        <strain evidence="7">cv. CM334</strain>
    </source>
</reference>
<dbReference type="Proteomes" id="UP000222542">
    <property type="component" value="Unassembled WGS sequence"/>
</dbReference>
<dbReference type="STRING" id="4072.A0A2G2YW20"/>
<evidence type="ECO:0000256" key="2">
    <source>
        <dbReference type="ARBA" id="ARBA00022603"/>
    </source>
</evidence>
<dbReference type="SMR" id="A0A2G2YW20"/>
<proteinExistence type="inferred from homology"/>
<dbReference type="Gene3D" id="1.10.1200.270">
    <property type="entry name" value="Methyltransferase, alpha-helical capping domain"/>
    <property type="match status" value="1"/>
</dbReference>
<keyword evidence="3" id="KW-0808">Transferase</keyword>
<sequence length="223" mass="24722">MASPELRQASAVANPTRLSWIGLRALVLVIGADGLGRNQCIHTGATGTGQYGILSKKFWSHSASSTALSNAINSDSIVEQAKQVCLDDFQETTPPPIVNTYPLVDFTSFDPGKLDESLVDSFNVPTYFPSPKDMIKAVEKNNYFSIERIELTYPKSKLVEKADAKTLMINLRAVLEVLFVNHFGSEIAEEAFTRTILKSDEISTWMKTNYQKACQLFVALKHK</sequence>
<dbReference type="InterPro" id="IPR029063">
    <property type="entry name" value="SAM-dependent_MTases_sf"/>
</dbReference>
<dbReference type="GO" id="GO:0046872">
    <property type="term" value="F:metal ion binding"/>
    <property type="evidence" value="ECO:0007669"/>
    <property type="project" value="UniProtKB-KW"/>
</dbReference>
<dbReference type="PANTHER" id="PTHR31009">
    <property type="entry name" value="S-ADENOSYL-L-METHIONINE:CARBOXYL METHYLTRANSFERASE FAMILY PROTEIN"/>
    <property type="match status" value="1"/>
</dbReference>
<keyword evidence="2" id="KW-0489">Methyltransferase</keyword>
<evidence type="ECO:0000256" key="5">
    <source>
        <dbReference type="ARBA" id="ARBA00022842"/>
    </source>
</evidence>
<comment type="caution">
    <text evidence="6">The sequence shown here is derived from an EMBL/GenBank/DDBJ whole genome shotgun (WGS) entry which is preliminary data.</text>
</comment>
<dbReference type="EMBL" id="AYRZ02000008">
    <property type="protein sequence ID" value="PHT73960.1"/>
    <property type="molecule type" value="Genomic_DNA"/>
</dbReference>
<accession>A0A2G2YW20</accession>
<gene>
    <name evidence="6" type="ORF">T459_21237</name>
</gene>
<name>A0A2G2YW20_CAPAN</name>
<dbReference type="GO" id="GO:0008757">
    <property type="term" value="F:S-adenosylmethionine-dependent methyltransferase activity"/>
    <property type="evidence" value="ECO:0000318"/>
    <property type="project" value="GO_Central"/>
</dbReference>
<comment type="similarity">
    <text evidence="1">Belongs to the methyltransferase superfamily. Type-7 methyltransferase family.</text>
</comment>
<dbReference type="GO" id="GO:0032259">
    <property type="term" value="P:methylation"/>
    <property type="evidence" value="ECO:0000318"/>
    <property type="project" value="GO_Central"/>
</dbReference>
<evidence type="ECO:0000256" key="3">
    <source>
        <dbReference type="ARBA" id="ARBA00022679"/>
    </source>
</evidence>
<evidence type="ECO:0000313" key="6">
    <source>
        <dbReference type="EMBL" id="PHT73960.1"/>
    </source>
</evidence>
<keyword evidence="7" id="KW-1185">Reference proteome</keyword>
<keyword evidence="4" id="KW-0479">Metal-binding</keyword>
<reference evidence="6 7" key="1">
    <citation type="journal article" date="2014" name="Nat. Genet.">
        <title>Genome sequence of the hot pepper provides insights into the evolution of pungency in Capsicum species.</title>
        <authorList>
            <person name="Kim S."/>
            <person name="Park M."/>
            <person name="Yeom S.I."/>
            <person name="Kim Y.M."/>
            <person name="Lee J.M."/>
            <person name="Lee H.A."/>
            <person name="Seo E."/>
            <person name="Choi J."/>
            <person name="Cheong K."/>
            <person name="Kim K.T."/>
            <person name="Jung K."/>
            <person name="Lee G.W."/>
            <person name="Oh S.K."/>
            <person name="Bae C."/>
            <person name="Kim S.B."/>
            <person name="Lee H.Y."/>
            <person name="Kim S.Y."/>
            <person name="Kim M.S."/>
            <person name="Kang B.C."/>
            <person name="Jo Y.D."/>
            <person name="Yang H.B."/>
            <person name="Jeong H.J."/>
            <person name="Kang W.H."/>
            <person name="Kwon J.K."/>
            <person name="Shin C."/>
            <person name="Lim J.Y."/>
            <person name="Park J.H."/>
            <person name="Huh J.H."/>
            <person name="Kim J.S."/>
            <person name="Kim B.D."/>
            <person name="Cohen O."/>
            <person name="Paran I."/>
            <person name="Suh M.C."/>
            <person name="Lee S.B."/>
            <person name="Kim Y.K."/>
            <person name="Shin Y."/>
            <person name="Noh S.J."/>
            <person name="Park J."/>
            <person name="Seo Y.S."/>
            <person name="Kwon S.Y."/>
            <person name="Kim H.A."/>
            <person name="Park J.M."/>
            <person name="Kim H.J."/>
            <person name="Choi S.B."/>
            <person name="Bosland P.W."/>
            <person name="Reeves G."/>
            <person name="Jo S.H."/>
            <person name="Lee B.W."/>
            <person name="Cho H.T."/>
            <person name="Choi H.S."/>
            <person name="Lee M.S."/>
            <person name="Yu Y."/>
            <person name="Do Choi Y."/>
            <person name="Park B.S."/>
            <person name="van Deynze A."/>
            <person name="Ashrafi H."/>
            <person name="Hill T."/>
            <person name="Kim W.T."/>
            <person name="Pai H.S."/>
            <person name="Ahn H.K."/>
            <person name="Yeam I."/>
            <person name="Giovannoni J.J."/>
            <person name="Rose J.K."/>
            <person name="Sorensen I."/>
            <person name="Lee S.J."/>
            <person name="Kim R.W."/>
            <person name="Choi I.Y."/>
            <person name="Choi B.S."/>
            <person name="Lim J.S."/>
            <person name="Lee Y.H."/>
            <person name="Choi D."/>
        </authorList>
    </citation>
    <scope>NUCLEOTIDE SEQUENCE [LARGE SCALE GENOMIC DNA]</scope>
    <source>
        <strain evidence="7">cv. CM334</strain>
    </source>
</reference>
<dbReference type="Pfam" id="PF03492">
    <property type="entry name" value="Methyltransf_7"/>
    <property type="match status" value="1"/>
</dbReference>
<keyword evidence="5" id="KW-0460">Magnesium</keyword>
<dbReference type="InterPro" id="IPR042086">
    <property type="entry name" value="MeTrfase_capping"/>
</dbReference>
<dbReference type="Gene3D" id="3.40.50.150">
    <property type="entry name" value="Vaccinia Virus protein VP39"/>
    <property type="match status" value="1"/>
</dbReference>
<dbReference type="Gramene" id="PHT73960">
    <property type="protein sequence ID" value="PHT73960"/>
    <property type="gene ID" value="T459_21237"/>
</dbReference>
<evidence type="ECO:0000256" key="4">
    <source>
        <dbReference type="ARBA" id="ARBA00022723"/>
    </source>
</evidence>
<evidence type="ECO:0000256" key="1">
    <source>
        <dbReference type="ARBA" id="ARBA00007967"/>
    </source>
</evidence>
<dbReference type="AlphaFoldDB" id="A0A2G2YW20"/>